<name>A0A2A5J226_RHOSG</name>
<dbReference type="SMART" id="SM00487">
    <property type="entry name" value="DEXDc"/>
    <property type="match status" value="1"/>
</dbReference>
<protein>
    <submittedName>
        <fullName evidence="2">DEAD/DEAH box helicase</fullName>
    </submittedName>
</protein>
<dbReference type="AlphaFoldDB" id="A0A2A5J226"/>
<reference evidence="2 3" key="1">
    <citation type="submission" date="2017-07" db="EMBL/GenBank/DDBJ databases">
        <title>Draft sequence of Rhodococcus enclensis 23b-28.</title>
        <authorList>
            <person name="Besaury L."/>
            <person name="Sancelme M."/>
            <person name="Amato P."/>
            <person name="Lallement A."/>
            <person name="Delort A.-M."/>
        </authorList>
    </citation>
    <scope>NUCLEOTIDE SEQUENCE [LARGE SCALE GENOMIC DNA]</scope>
    <source>
        <strain evidence="2 3">23b-28</strain>
    </source>
</reference>
<sequence>MPPRTRARSRPRTAPPAKRMEVPVIDVGQRVWVLDGVPYPGTPPGAHYYPGIRAHAYVGETLPEILQVYASKPYSYARWIEDEINGVRGPGARAAPKTPTAMQISGAKAIATAYKSGYRGILLGDDMGCGKTGTAVLAAKAICHLGGGDTILITVDRPAQITIGAWRDAIASFGGDGGFRWLIMSPDQLKKLLGKNGQPKHVFAVVINDEAQQFRHITTQRTQYMRRINKLSSPPQQAPFVLSVTATPGHHPGEYTYLSSLLAQIHGERPQQWADLGARLAEMGLPLEPGWEKGKWQWTTDAKESTTTQNQAVTKVRQWMENTNPPVLLHRDAPWGPAPLDGLPVEFTPAQWASYHQDWGEFRAEMQLARTGRDTARGRAALMRFRQKASLLRAPQTAELVAATVERGYQVLVAVELTTTAAAPVADLLEEQGLGVSRIFGGGDLETERMLFQRGRNPVVVFNTTSAINLQAREMFADGTRASATPRIGFFHQPRYSGIAARQTIGRAHRDGQVCPWSVIYSADTVEEDAARTMINRLVVTSTSVNGDTSALGAISKLFGADWLPDSFFE</sequence>
<evidence type="ECO:0000259" key="1">
    <source>
        <dbReference type="SMART" id="SM00487"/>
    </source>
</evidence>
<keyword evidence="2" id="KW-0378">Hydrolase</keyword>
<dbReference type="EMBL" id="NOVD01000048">
    <property type="protein sequence ID" value="PCK23638.1"/>
    <property type="molecule type" value="Genomic_DNA"/>
</dbReference>
<dbReference type="InterPro" id="IPR014001">
    <property type="entry name" value="Helicase_ATP-bd"/>
</dbReference>
<evidence type="ECO:0000313" key="2">
    <source>
        <dbReference type="EMBL" id="PCK23638.1"/>
    </source>
</evidence>
<feature type="domain" description="Helicase ATP-binding" evidence="1">
    <location>
        <begin position="95"/>
        <end position="272"/>
    </location>
</feature>
<dbReference type="Gene3D" id="3.40.50.300">
    <property type="entry name" value="P-loop containing nucleotide triphosphate hydrolases"/>
    <property type="match status" value="2"/>
</dbReference>
<dbReference type="Proteomes" id="UP000230886">
    <property type="component" value="Unassembled WGS sequence"/>
</dbReference>
<keyword evidence="2" id="KW-0347">Helicase</keyword>
<accession>A0A2A5J226</accession>
<organism evidence="2 3">
    <name type="scientific">Rhodococcus qingshengii</name>
    <dbReference type="NCBI Taxonomy" id="334542"/>
    <lineage>
        <taxon>Bacteria</taxon>
        <taxon>Bacillati</taxon>
        <taxon>Actinomycetota</taxon>
        <taxon>Actinomycetes</taxon>
        <taxon>Mycobacteriales</taxon>
        <taxon>Nocardiaceae</taxon>
        <taxon>Rhodococcus</taxon>
        <taxon>Rhodococcus erythropolis group</taxon>
    </lineage>
</organism>
<keyword evidence="2" id="KW-0547">Nucleotide-binding</keyword>
<gene>
    <name evidence="2" type="ORF">CHR55_29775</name>
</gene>
<keyword evidence="2" id="KW-0067">ATP-binding</keyword>
<dbReference type="GO" id="GO:0004386">
    <property type="term" value="F:helicase activity"/>
    <property type="evidence" value="ECO:0007669"/>
    <property type="project" value="UniProtKB-KW"/>
</dbReference>
<dbReference type="SUPFAM" id="SSF52540">
    <property type="entry name" value="P-loop containing nucleoside triphosphate hydrolases"/>
    <property type="match status" value="2"/>
</dbReference>
<dbReference type="InterPro" id="IPR027417">
    <property type="entry name" value="P-loop_NTPase"/>
</dbReference>
<comment type="caution">
    <text evidence="2">The sequence shown here is derived from an EMBL/GenBank/DDBJ whole genome shotgun (WGS) entry which is preliminary data.</text>
</comment>
<proteinExistence type="predicted"/>
<evidence type="ECO:0000313" key="3">
    <source>
        <dbReference type="Proteomes" id="UP000230886"/>
    </source>
</evidence>